<dbReference type="AlphaFoldDB" id="A0A6C0E357"/>
<sequence>MSSYSGFNNKYNNMPPMMSDGRNYASWQPEAVINDNIRKQEGIQSNWQYRQFLQNNAANIMKFNYLDAVNASGNNPNTYVNTQPSSNVPFVFNSTHDQSKPTYGYNNSDLKQFYLTREQLNARMISPSIPTNY</sequence>
<accession>A0A6C0E357</accession>
<proteinExistence type="predicted"/>
<evidence type="ECO:0000313" key="1">
    <source>
        <dbReference type="EMBL" id="QHT23031.1"/>
    </source>
</evidence>
<dbReference type="EMBL" id="MN739723">
    <property type="protein sequence ID" value="QHT23031.1"/>
    <property type="molecule type" value="Genomic_DNA"/>
</dbReference>
<organism evidence="1">
    <name type="scientific">viral metagenome</name>
    <dbReference type="NCBI Taxonomy" id="1070528"/>
    <lineage>
        <taxon>unclassified sequences</taxon>
        <taxon>metagenomes</taxon>
        <taxon>organismal metagenomes</taxon>
    </lineage>
</organism>
<name>A0A6C0E357_9ZZZZ</name>
<reference evidence="1" key="1">
    <citation type="journal article" date="2020" name="Nature">
        <title>Giant virus diversity and host interactions through global metagenomics.</title>
        <authorList>
            <person name="Schulz F."/>
            <person name="Roux S."/>
            <person name="Paez-Espino D."/>
            <person name="Jungbluth S."/>
            <person name="Walsh D.A."/>
            <person name="Denef V.J."/>
            <person name="McMahon K.D."/>
            <person name="Konstantinidis K.T."/>
            <person name="Eloe-Fadrosh E.A."/>
            <person name="Kyrpides N.C."/>
            <person name="Woyke T."/>
        </authorList>
    </citation>
    <scope>NUCLEOTIDE SEQUENCE</scope>
    <source>
        <strain evidence="1">GVMAG-M-3300023179-114</strain>
    </source>
</reference>
<protein>
    <submittedName>
        <fullName evidence="1">Uncharacterized protein</fullName>
    </submittedName>
</protein>